<evidence type="ECO:0000256" key="1">
    <source>
        <dbReference type="SAM" id="MobiDB-lite"/>
    </source>
</evidence>
<feature type="compositionally biased region" description="Low complexity" evidence="1">
    <location>
        <begin position="36"/>
        <end position="45"/>
    </location>
</feature>
<keyword evidence="4" id="KW-1185">Reference proteome</keyword>
<feature type="compositionally biased region" description="Pro residues" evidence="1">
    <location>
        <begin position="71"/>
        <end position="82"/>
    </location>
</feature>
<feature type="region of interest" description="Disordered" evidence="1">
    <location>
        <begin position="25"/>
        <end position="83"/>
    </location>
</feature>
<comment type="caution">
    <text evidence="3">The sequence shown here is derived from an EMBL/GenBank/DDBJ whole genome shotgun (WGS) entry which is preliminary data.</text>
</comment>
<evidence type="ECO:0008006" key="5">
    <source>
        <dbReference type="Google" id="ProtNLM"/>
    </source>
</evidence>
<keyword evidence="2" id="KW-1133">Transmembrane helix</keyword>
<protein>
    <recommendedName>
        <fullName evidence="5">DUF308 domain-containing protein</fullName>
    </recommendedName>
</protein>
<accession>A0ABU8T762</accession>
<feature type="transmembrane region" description="Helical" evidence="2">
    <location>
        <begin position="83"/>
        <end position="103"/>
    </location>
</feature>
<evidence type="ECO:0000313" key="4">
    <source>
        <dbReference type="Proteomes" id="UP001364211"/>
    </source>
</evidence>
<evidence type="ECO:0000313" key="3">
    <source>
        <dbReference type="EMBL" id="MEJ8279791.1"/>
    </source>
</evidence>
<evidence type="ECO:0000256" key="2">
    <source>
        <dbReference type="SAM" id="Phobius"/>
    </source>
</evidence>
<dbReference type="Proteomes" id="UP001364211">
    <property type="component" value="Unassembled WGS sequence"/>
</dbReference>
<dbReference type="RefSeq" id="WP_340290090.1">
    <property type="nucleotide sequence ID" value="NZ_JBBJUP010000009.1"/>
</dbReference>
<feature type="transmembrane region" description="Helical" evidence="2">
    <location>
        <begin position="109"/>
        <end position="127"/>
    </location>
</feature>
<reference evidence="3 4" key="1">
    <citation type="submission" date="2024-03" db="EMBL/GenBank/DDBJ databases">
        <title>Draft genome sequence of Pseudonocardia sp. DW16-2.</title>
        <authorList>
            <person name="Duangmal K."/>
        </authorList>
    </citation>
    <scope>NUCLEOTIDE SEQUENCE [LARGE SCALE GENOMIC DNA]</scope>
    <source>
        <strain evidence="3 4">DW16-2</strain>
    </source>
</reference>
<sequence>MTPARDRGTPDDRGDDFDAIVAAWRDEGSVPDWPSAPADGAPAADRAAEGAVHRPGPAAPPPEADDHYHPPEPPPLPRPGPPVVVGGGLIAVGLLLCVAPGLLGVGGTWPLPLGLVLIASGLGWLLLRLWNTEPGEDGPDPFDDGSRI</sequence>
<keyword evidence="2" id="KW-0472">Membrane</keyword>
<keyword evidence="2" id="KW-0812">Transmembrane</keyword>
<proteinExistence type="predicted"/>
<gene>
    <name evidence="3" type="ORF">WJX68_12680</name>
</gene>
<name>A0ABU8T762_9PSEU</name>
<dbReference type="EMBL" id="JBBJUP010000009">
    <property type="protein sequence ID" value="MEJ8279791.1"/>
    <property type="molecule type" value="Genomic_DNA"/>
</dbReference>
<organism evidence="3 4">
    <name type="scientific">Pseudonocardia spirodelae</name>
    <dbReference type="NCBI Taxonomy" id="3133431"/>
    <lineage>
        <taxon>Bacteria</taxon>
        <taxon>Bacillati</taxon>
        <taxon>Actinomycetota</taxon>
        <taxon>Actinomycetes</taxon>
        <taxon>Pseudonocardiales</taxon>
        <taxon>Pseudonocardiaceae</taxon>
        <taxon>Pseudonocardia</taxon>
    </lineage>
</organism>